<organism evidence="9">
    <name type="scientific">hydrothermal vent metagenome</name>
    <dbReference type="NCBI Taxonomy" id="652676"/>
    <lineage>
        <taxon>unclassified sequences</taxon>
        <taxon>metagenomes</taxon>
        <taxon>ecological metagenomes</taxon>
    </lineage>
</organism>
<evidence type="ECO:0000256" key="4">
    <source>
        <dbReference type="ARBA" id="ARBA00022801"/>
    </source>
</evidence>
<evidence type="ECO:0000259" key="6">
    <source>
        <dbReference type="Pfam" id="PF01368"/>
    </source>
</evidence>
<dbReference type="Pfam" id="PF02272">
    <property type="entry name" value="DHHA1"/>
    <property type="match status" value="1"/>
</dbReference>
<dbReference type="InterPro" id="IPR004610">
    <property type="entry name" value="RecJ"/>
</dbReference>
<evidence type="ECO:0000256" key="2">
    <source>
        <dbReference type="ARBA" id="ARBA00019841"/>
    </source>
</evidence>
<keyword evidence="4 9" id="KW-0378">Hydrolase</keyword>
<dbReference type="Gene3D" id="3.10.310.30">
    <property type="match status" value="1"/>
</dbReference>
<dbReference type="PANTHER" id="PTHR30255">
    <property type="entry name" value="SINGLE-STRANDED-DNA-SPECIFIC EXONUCLEASE RECJ"/>
    <property type="match status" value="1"/>
</dbReference>
<protein>
    <recommendedName>
        <fullName evidence="2">Single-stranded-DNA-specific exonuclease RecJ</fullName>
    </recommendedName>
</protein>
<feature type="domain" description="RecJ OB" evidence="8">
    <location>
        <begin position="453"/>
        <end position="556"/>
    </location>
</feature>
<dbReference type="InterPro" id="IPR003156">
    <property type="entry name" value="DHHA1_dom"/>
</dbReference>
<dbReference type="GO" id="GO:0006310">
    <property type="term" value="P:DNA recombination"/>
    <property type="evidence" value="ECO:0007669"/>
    <property type="project" value="InterPro"/>
</dbReference>
<name>A0A160V607_9ZZZZ</name>
<dbReference type="Gene3D" id="3.90.1640.30">
    <property type="match status" value="1"/>
</dbReference>
<keyword evidence="3" id="KW-0540">Nuclease</keyword>
<dbReference type="Pfam" id="PF01368">
    <property type="entry name" value="DHH"/>
    <property type="match status" value="1"/>
</dbReference>
<evidence type="ECO:0000259" key="8">
    <source>
        <dbReference type="Pfam" id="PF17768"/>
    </source>
</evidence>
<dbReference type="AlphaFoldDB" id="A0A160V607"/>
<dbReference type="GO" id="GO:0003676">
    <property type="term" value="F:nucleic acid binding"/>
    <property type="evidence" value="ECO:0007669"/>
    <property type="project" value="InterPro"/>
</dbReference>
<accession>A0A160V607</accession>
<dbReference type="GO" id="GO:0008409">
    <property type="term" value="F:5'-3' exonuclease activity"/>
    <property type="evidence" value="ECO:0007669"/>
    <property type="project" value="InterPro"/>
</dbReference>
<evidence type="ECO:0000256" key="5">
    <source>
        <dbReference type="ARBA" id="ARBA00022839"/>
    </source>
</evidence>
<reference evidence="9" key="1">
    <citation type="submission" date="2015-10" db="EMBL/GenBank/DDBJ databases">
        <authorList>
            <person name="Gilbert D.G."/>
        </authorList>
    </citation>
    <scope>NUCLEOTIDE SEQUENCE</scope>
</reference>
<dbReference type="InterPro" id="IPR001667">
    <property type="entry name" value="DDH_dom"/>
</dbReference>
<gene>
    <name evidence="9" type="ORF">MGWOODY_Clf374</name>
</gene>
<dbReference type="InterPro" id="IPR038763">
    <property type="entry name" value="DHH_sf"/>
</dbReference>
<feature type="domain" description="DHHA1" evidence="7">
    <location>
        <begin position="348"/>
        <end position="437"/>
    </location>
</feature>
<evidence type="ECO:0000256" key="1">
    <source>
        <dbReference type="ARBA" id="ARBA00005915"/>
    </source>
</evidence>
<dbReference type="InterPro" id="IPR041122">
    <property type="entry name" value="RecJ_OB"/>
</dbReference>
<keyword evidence="5 9" id="KW-0269">Exonuclease</keyword>
<sequence length="563" mass="61325">MTTSGGAHPWSLPTTLQTDALSGHVPPAIAQLLARRGIDTPQKLSTLIDPPHKLPYDPLRITGMDIALRRLYTAINNGERVGVFGDFDVDGITGTAIISEGLTSLGVSVSPYLPHRVDEGHGLSNQAIDTLADEGVTVIVTVDCGITAFDEVDYAKTRGIDVIITDHHLPHDGVPNAVISLNPKLPGGDYPFFELCGAGIGFKLIQGLFEFYGQPWDPGLLELAALGTIADLVPLLDENRYLVKEGLRELGNTRRPGLRALYSSARVDPDEITAETVSFQIAPRLNSAGRMGDPMDSFRLLTTTSTEEATALTHKLESLNMNRRAASEEAYGIADQLVADLDELPPMLVISDERFHRGVAGLIAGRLVDRFRRPAVVIAVEGEYSVASGRSIPEFNIVAAMESCEDLLVRFGGHSQAAGLTIATEAIPQLKSRLEAYSAEILEIQGLVRNMEIDAVITLDELDEVMVRWINDLEPYGPGNTRPIFASMGVKVLETFHMGREQQHLRLRVETNGAQFTALAFNQTEKWRADTQYADLAFTVMNDSFRGKGAIALRLLDFKASEG</sequence>
<evidence type="ECO:0000313" key="9">
    <source>
        <dbReference type="EMBL" id="CUV01149.1"/>
    </source>
</evidence>
<dbReference type="NCBIfam" id="TIGR00644">
    <property type="entry name" value="recJ"/>
    <property type="match status" value="1"/>
</dbReference>
<comment type="similarity">
    <text evidence="1">Belongs to the RecJ family.</text>
</comment>
<proteinExistence type="inferred from homology"/>
<dbReference type="SUPFAM" id="SSF64182">
    <property type="entry name" value="DHH phosphoesterases"/>
    <property type="match status" value="1"/>
</dbReference>
<dbReference type="InterPro" id="IPR051673">
    <property type="entry name" value="SSDNA_exonuclease_RecJ"/>
</dbReference>
<dbReference type="EMBL" id="FAXA01000014">
    <property type="protein sequence ID" value="CUV01149.1"/>
    <property type="molecule type" value="Genomic_DNA"/>
</dbReference>
<evidence type="ECO:0000256" key="3">
    <source>
        <dbReference type="ARBA" id="ARBA00022722"/>
    </source>
</evidence>
<dbReference type="Pfam" id="PF17768">
    <property type="entry name" value="RecJ_OB"/>
    <property type="match status" value="1"/>
</dbReference>
<evidence type="ECO:0000259" key="7">
    <source>
        <dbReference type="Pfam" id="PF02272"/>
    </source>
</evidence>
<feature type="domain" description="DDH" evidence="6">
    <location>
        <begin position="81"/>
        <end position="228"/>
    </location>
</feature>
<dbReference type="GO" id="GO:0006281">
    <property type="term" value="P:DNA repair"/>
    <property type="evidence" value="ECO:0007669"/>
    <property type="project" value="InterPro"/>
</dbReference>
<dbReference type="PANTHER" id="PTHR30255:SF2">
    <property type="entry name" value="SINGLE-STRANDED-DNA-SPECIFIC EXONUCLEASE RECJ"/>
    <property type="match status" value="1"/>
</dbReference>